<dbReference type="EMBL" id="CP009811">
    <property type="protein sequence ID" value="ATZ51634.1"/>
    <property type="molecule type" value="Genomic_DNA"/>
</dbReference>
<dbReference type="InterPro" id="IPR021151">
    <property type="entry name" value="GINS_A"/>
</dbReference>
<evidence type="ECO:0000256" key="3">
    <source>
        <dbReference type="ARBA" id="ARBA00011352"/>
    </source>
</evidence>
<dbReference type="Pfam" id="PF05916">
    <property type="entry name" value="Sld5"/>
    <property type="match status" value="1"/>
</dbReference>
<dbReference type="Pfam" id="PF16922">
    <property type="entry name" value="SLD5_C"/>
    <property type="match status" value="1"/>
</dbReference>
<dbReference type="GO" id="GO:0000811">
    <property type="term" value="C:GINS complex"/>
    <property type="evidence" value="ECO:0007669"/>
    <property type="project" value="UniProtKB-UniRule"/>
</dbReference>
<feature type="domain" description="GINS subunit" evidence="9">
    <location>
        <begin position="91"/>
        <end position="170"/>
    </location>
</feature>
<sequence>MIKSHNYYIQVQELSFLLSLKFILSIIMDIDEFLNDSFEDALRPRDSNTPEADLQALTRAWINERGAPEILPWPPNNLVERVTERIKKQIEKVEELTGDMDPKTNFGLICLQTELERWKYLIRGLVRARIAKIDAHTLHYLSNEDLRSRLSETEIAYATRHQQLLHTHYLSSFLGSFPSTLQNLNDQAGGISMISGPDEDTAVFARGTGSYEEFSGDGGSISVLGRGRDGDDIKDVDRGEVVIARWSDIKEHVERGEMELV</sequence>
<dbReference type="KEGG" id="bfu:BCIN_07g02380"/>
<keyword evidence="5 8" id="KW-0235">DNA replication</keyword>
<dbReference type="GO" id="GO:0006261">
    <property type="term" value="P:DNA-templated DNA replication"/>
    <property type="evidence" value="ECO:0007669"/>
    <property type="project" value="InterPro"/>
</dbReference>
<comment type="similarity">
    <text evidence="2 8">Belongs to the GINS4/SLD5 family.</text>
</comment>
<dbReference type="InterPro" id="IPR036224">
    <property type="entry name" value="GINS_bundle-like_dom_sf"/>
</dbReference>
<dbReference type="InterPro" id="IPR038749">
    <property type="entry name" value="Sld5_GINS_A"/>
</dbReference>
<dbReference type="InterPro" id="IPR008591">
    <property type="entry name" value="GINS_Sld5"/>
</dbReference>
<dbReference type="Gene3D" id="1.20.58.1030">
    <property type="match status" value="1"/>
</dbReference>
<dbReference type="GO" id="GO:0000727">
    <property type="term" value="P:double-strand break repair via break-induced replication"/>
    <property type="evidence" value="ECO:0007669"/>
    <property type="project" value="TreeGrafter"/>
</dbReference>
<protein>
    <recommendedName>
        <fullName evidence="4 8">DNA replication complex GINS protein SLD5</fullName>
    </recommendedName>
</protein>
<dbReference type="CDD" id="cd11711">
    <property type="entry name" value="GINS_A_Sld5"/>
    <property type="match status" value="1"/>
</dbReference>
<comment type="subunit">
    <text evidence="3">Component of the GINS complex which is a heterotetramer of SLD5, PSF1, PSF2 and PSF3.</text>
</comment>
<organism evidence="11 12">
    <name type="scientific">Botryotinia fuckeliana (strain B05.10)</name>
    <name type="common">Noble rot fungus</name>
    <name type="synonym">Botrytis cinerea</name>
    <dbReference type="NCBI Taxonomy" id="332648"/>
    <lineage>
        <taxon>Eukaryota</taxon>
        <taxon>Fungi</taxon>
        <taxon>Dikarya</taxon>
        <taxon>Ascomycota</taxon>
        <taxon>Pezizomycotina</taxon>
        <taxon>Leotiomycetes</taxon>
        <taxon>Helotiales</taxon>
        <taxon>Sclerotiniaceae</taxon>
        <taxon>Botrytis</taxon>
    </lineage>
</organism>
<dbReference type="PANTHER" id="PTHR21206:SF0">
    <property type="entry name" value="DNA REPLICATION COMPLEX GINS PROTEIN SLD5"/>
    <property type="match status" value="1"/>
</dbReference>
<evidence type="ECO:0000256" key="7">
    <source>
        <dbReference type="ARBA" id="ARBA00025163"/>
    </source>
</evidence>
<evidence type="ECO:0000256" key="5">
    <source>
        <dbReference type="ARBA" id="ARBA00022705"/>
    </source>
</evidence>
<dbReference type="Proteomes" id="UP000001798">
    <property type="component" value="Chromosome 7"/>
</dbReference>
<evidence type="ECO:0000256" key="2">
    <source>
        <dbReference type="ARBA" id="ARBA00008187"/>
    </source>
</evidence>
<dbReference type="InterPro" id="IPR031633">
    <property type="entry name" value="SLD5_C"/>
</dbReference>
<dbReference type="SUPFAM" id="SSF158573">
    <property type="entry name" value="GINS helical bundle-like"/>
    <property type="match status" value="1"/>
</dbReference>
<dbReference type="AlphaFoldDB" id="A0A384JMP1"/>
<evidence type="ECO:0000256" key="1">
    <source>
        <dbReference type="ARBA" id="ARBA00004123"/>
    </source>
</evidence>
<dbReference type="PIRSF" id="PIRSF007764">
    <property type="entry name" value="Sld5"/>
    <property type="match status" value="1"/>
</dbReference>
<dbReference type="VEuPathDB" id="FungiDB:Bcin07g02380"/>
<evidence type="ECO:0000256" key="6">
    <source>
        <dbReference type="ARBA" id="ARBA00023242"/>
    </source>
</evidence>
<evidence type="ECO:0000313" key="12">
    <source>
        <dbReference type="Proteomes" id="UP000001798"/>
    </source>
</evidence>
<evidence type="ECO:0000256" key="4">
    <source>
        <dbReference type="ARBA" id="ARBA00014804"/>
    </source>
</evidence>
<evidence type="ECO:0000259" key="10">
    <source>
        <dbReference type="Pfam" id="PF16922"/>
    </source>
</evidence>
<proteinExistence type="inferred from homology"/>
<accession>A0A384JMP1</accession>
<gene>
    <name evidence="11" type="ORF">BCIN_07g02380</name>
</gene>
<dbReference type="CDD" id="cd21692">
    <property type="entry name" value="GINS_B_Sld5"/>
    <property type="match status" value="1"/>
</dbReference>
<evidence type="ECO:0000313" key="11">
    <source>
        <dbReference type="EMBL" id="ATZ51634.1"/>
    </source>
</evidence>
<feature type="domain" description="DNA replication complex GINS protein SLD5 C-terminal" evidence="10">
    <location>
        <begin position="197"/>
        <end position="261"/>
    </location>
</feature>
<keyword evidence="6 8" id="KW-0539">Nucleus</keyword>
<dbReference type="PANTHER" id="PTHR21206">
    <property type="entry name" value="SLD5 PROTEIN"/>
    <property type="match status" value="1"/>
</dbReference>
<dbReference type="FunFam" id="1.20.58.1030:FF:000006">
    <property type="entry name" value="DNA replication complex GINS protein SLD5"/>
    <property type="match status" value="1"/>
</dbReference>
<evidence type="ECO:0000259" key="9">
    <source>
        <dbReference type="Pfam" id="PF05916"/>
    </source>
</evidence>
<dbReference type="OrthoDB" id="338231at2759"/>
<evidence type="ECO:0000256" key="8">
    <source>
        <dbReference type="PIRNR" id="PIRNR007764"/>
    </source>
</evidence>
<reference evidence="11 12" key="2">
    <citation type="journal article" date="2012" name="Eukaryot. Cell">
        <title>Genome update of Botrytis cinerea strains B05.10 and T4.</title>
        <authorList>
            <person name="Staats M."/>
            <person name="van Kan J.A."/>
        </authorList>
    </citation>
    <scope>NUCLEOTIDE SEQUENCE [LARGE SCALE GENOMIC DNA]</scope>
    <source>
        <strain evidence="11 12">B05.10</strain>
    </source>
</reference>
<name>A0A384JMP1_BOTFB</name>
<dbReference type="GeneID" id="5439325"/>
<keyword evidence="12" id="KW-1185">Reference proteome</keyword>
<comment type="subcellular location">
    <subcellularLocation>
        <location evidence="1 8">Nucleus</location>
    </subcellularLocation>
</comment>
<reference evidence="11 12" key="3">
    <citation type="journal article" date="2017" name="Mol. Plant Pathol.">
        <title>A gapless genome sequence of the fungus Botrytis cinerea.</title>
        <authorList>
            <person name="Van Kan J.A."/>
            <person name="Stassen J.H."/>
            <person name="Mosbach A."/>
            <person name="Van Der Lee T.A."/>
            <person name="Faino L."/>
            <person name="Farmer A.D."/>
            <person name="Papasotiriou D.G."/>
            <person name="Zhou S."/>
            <person name="Seidl M.F."/>
            <person name="Cottam E."/>
            <person name="Edel D."/>
            <person name="Hahn M."/>
            <person name="Schwartz D.C."/>
            <person name="Dietrich R.A."/>
            <person name="Widdison S."/>
            <person name="Scalliet G."/>
        </authorList>
    </citation>
    <scope>NUCLEOTIDE SEQUENCE [LARGE SCALE GENOMIC DNA]</scope>
    <source>
        <strain evidence="11 12">B05.10</strain>
    </source>
</reference>
<reference evidence="11 12" key="1">
    <citation type="journal article" date="2011" name="PLoS Genet.">
        <title>Genomic analysis of the necrotrophic fungal pathogens Sclerotinia sclerotiorum and Botrytis cinerea.</title>
        <authorList>
            <person name="Amselem J."/>
            <person name="Cuomo C.A."/>
            <person name="van Kan J.A."/>
            <person name="Viaud M."/>
            <person name="Benito E.P."/>
            <person name="Couloux A."/>
            <person name="Coutinho P.M."/>
            <person name="de Vries R.P."/>
            <person name="Dyer P.S."/>
            <person name="Fillinger S."/>
            <person name="Fournier E."/>
            <person name="Gout L."/>
            <person name="Hahn M."/>
            <person name="Kohn L."/>
            <person name="Lapalu N."/>
            <person name="Plummer K.M."/>
            <person name="Pradier J.M."/>
            <person name="Quevillon E."/>
            <person name="Sharon A."/>
            <person name="Simon A."/>
            <person name="ten Have A."/>
            <person name="Tudzynski B."/>
            <person name="Tudzynski P."/>
            <person name="Wincker P."/>
            <person name="Andrew M."/>
            <person name="Anthouard V."/>
            <person name="Beever R.E."/>
            <person name="Beffa R."/>
            <person name="Benoit I."/>
            <person name="Bouzid O."/>
            <person name="Brault B."/>
            <person name="Chen Z."/>
            <person name="Choquer M."/>
            <person name="Collemare J."/>
            <person name="Cotton P."/>
            <person name="Danchin E.G."/>
            <person name="Da Silva C."/>
            <person name="Gautier A."/>
            <person name="Giraud C."/>
            <person name="Giraud T."/>
            <person name="Gonzalez C."/>
            <person name="Grossetete S."/>
            <person name="Guldener U."/>
            <person name="Henrissat B."/>
            <person name="Howlett B.J."/>
            <person name="Kodira C."/>
            <person name="Kretschmer M."/>
            <person name="Lappartient A."/>
            <person name="Leroch M."/>
            <person name="Levis C."/>
            <person name="Mauceli E."/>
            <person name="Neuveglise C."/>
            <person name="Oeser B."/>
            <person name="Pearson M."/>
            <person name="Poulain J."/>
            <person name="Poussereau N."/>
            <person name="Quesneville H."/>
            <person name="Rascle C."/>
            <person name="Schumacher J."/>
            <person name="Segurens B."/>
            <person name="Sexton A."/>
            <person name="Silva E."/>
            <person name="Sirven C."/>
            <person name="Soanes D.M."/>
            <person name="Talbot N.J."/>
            <person name="Templeton M."/>
            <person name="Yandava C."/>
            <person name="Yarden O."/>
            <person name="Zeng Q."/>
            <person name="Rollins J.A."/>
            <person name="Lebrun M.H."/>
            <person name="Dickman M."/>
        </authorList>
    </citation>
    <scope>NUCLEOTIDE SEQUENCE [LARGE SCALE GENOMIC DNA]</scope>
    <source>
        <strain evidence="11 12">B05.10</strain>
    </source>
</reference>
<dbReference type="RefSeq" id="XP_001558705.2">
    <property type="nucleotide sequence ID" value="XM_001558655.2"/>
</dbReference>
<comment type="function">
    <text evidence="7">The GINS complex plays an essential role in the initiation of DNA replication. Has a role in chromosome segregation.</text>
</comment>